<evidence type="ECO:0000313" key="1">
    <source>
        <dbReference type="EMBL" id="GFY42726.1"/>
    </source>
</evidence>
<dbReference type="PANTHER" id="PTHR47331:SF5">
    <property type="entry name" value="RIBONUCLEASE H"/>
    <property type="match status" value="1"/>
</dbReference>
<organism evidence="1 2">
    <name type="scientific">Trichonephila inaurata madagascariensis</name>
    <dbReference type="NCBI Taxonomy" id="2747483"/>
    <lineage>
        <taxon>Eukaryota</taxon>
        <taxon>Metazoa</taxon>
        <taxon>Ecdysozoa</taxon>
        <taxon>Arthropoda</taxon>
        <taxon>Chelicerata</taxon>
        <taxon>Arachnida</taxon>
        <taxon>Araneae</taxon>
        <taxon>Araneomorphae</taxon>
        <taxon>Entelegynae</taxon>
        <taxon>Araneoidea</taxon>
        <taxon>Nephilidae</taxon>
        <taxon>Trichonephila</taxon>
        <taxon>Trichonephila inaurata</taxon>
    </lineage>
</organism>
<name>A0A8X6WYW3_9ARAC</name>
<reference evidence="1" key="1">
    <citation type="submission" date="2020-08" db="EMBL/GenBank/DDBJ databases">
        <title>Multicomponent nature underlies the extraordinary mechanical properties of spider dragline silk.</title>
        <authorList>
            <person name="Kono N."/>
            <person name="Nakamura H."/>
            <person name="Mori M."/>
            <person name="Yoshida Y."/>
            <person name="Ohtoshi R."/>
            <person name="Malay A.D."/>
            <person name="Moran D.A.P."/>
            <person name="Tomita M."/>
            <person name="Numata K."/>
            <person name="Arakawa K."/>
        </authorList>
    </citation>
    <scope>NUCLEOTIDE SEQUENCE</scope>
</reference>
<dbReference type="PANTHER" id="PTHR47331">
    <property type="entry name" value="PHD-TYPE DOMAIN-CONTAINING PROTEIN"/>
    <property type="match status" value="1"/>
</dbReference>
<dbReference type="Pfam" id="PF05380">
    <property type="entry name" value="Peptidase_A17"/>
    <property type="match status" value="1"/>
</dbReference>
<dbReference type="OrthoDB" id="8194935at2759"/>
<comment type="caution">
    <text evidence="1">The sequence shown here is derived from an EMBL/GenBank/DDBJ whole genome shotgun (WGS) entry which is preliminary data.</text>
</comment>
<dbReference type="EMBL" id="BMAV01003281">
    <property type="protein sequence ID" value="GFY42726.1"/>
    <property type="molecule type" value="Genomic_DNA"/>
</dbReference>
<keyword evidence="2" id="KW-1185">Reference proteome</keyword>
<evidence type="ECO:0000313" key="2">
    <source>
        <dbReference type="Proteomes" id="UP000886998"/>
    </source>
</evidence>
<proteinExistence type="predicted"/>
<protein>
    <submittedName>
        <fullName evidence="1">Integrase catalytic domain-containing protein</fullName>
    </submittedName>
</protein>
<accession>A0A8X6WYW3</accession>
<gene>
    <name evidence="1" type="primary">AVEN_160404_1</name>
    <name evidence="1" type="ORF">TNIN_448361</name>
</gene>
<dbReference type="AlphaFoldDB" id="A0A8X6WYW3"/>
<dbReference type="InterPro" id="IPR008042">
    <property type="entry name" value="Retrotrans_Pao"/>
</dbReference>
<sequence>MLNESLYVDPFFGSSTVEEAFKLSSGAVLILKEASMNMRKFDTNSEELKNLWRNSNSLTEINANSDSYLKVLGLVWNNSDDTVGLDLRSLLSSLNNKECTKRNVLHTAAKLFDPSGFVSPFLIRIKCLLQESWQLGVG</sequence>
<dbReference type="Proteomes" id="UP000886998">
    <property type="component" value="Unassembled WGS sequence"/>
</dbReference>